<evidence type="ECO:0000256" key="8">
    <source>
        <dbReference type="ARBA" id="ARBA00022989"/>
    </source>
</evidence>
<evidence type="ECO:0000256" key="18">
    <source>
        <dbReference type="ARBA" id="ARBA00076491"/>
    </source>
</evidence>
<evidence type="ECO:0000256" key="13">
    <source>
        <dbReference type="ARBA" id="ARBA00050768"/>
    </source>
</evidence>
<dbReference type="PRINTS" id="PR00926">
    <property type="entry name" value="MITOCARRIER"/>
</dbReference>
<feature type="repeat" description="Solcar" evidence="22">
    <location>
        <begin position="199"/>
        <end position="287"/>
    </location>
</feature>
<evidence type="ECO:0000256" key="17">
    <source>
        <dbReference type="ARBA" id="ARBA00071763"/>
    </source>
</evidence>
<evidence type="ECO:0000256" key="19">
    <source>
        <dbReference type="ARBA" id="ARBA00078745"/>
    </source>
</evidence>
<comment type="catalytic activity">
    <reaction evidence="11">
        <text>L-lysine(out) + L-arginine(in) = L-lysine(in) + L-arginine(out)</text>
        <dbReference type="Rhea" id="RHEA:70827"/>
        <dbReference type="ChEBI" id="CHEBI:32551"/>
        <dbReference type="ChEBI" id="CHEBI:32682"/>
    </reaction>
</comment>
<dbReference type="PhylomeDB" id="T1IWV9"/>
<evidence type="ECO:0000313" key="25">
    <source>
        <dbReference type="EnsemblMetazoa" id="SMAR005685-PA"/>
    </source>
</evidence>
<dbReference type="InterPro" id="IPR050567">
    <property type="entry name" value="Mitochondrial_Carrier"/>
</dbReference>
<dbReference type="PROSITE" id="PS50920">
    <property type="entry name" value="SOLCAR"/>
    <property type="match status" value="3"/>
</dbReference>
<dbReference type="GO" id="GO:0005743">
    <property type="term" value="C:mitochondrial inner membrane"/>
    <property type="evidence" value="ECO:0007669"/>
    <property type="project" value="UniProtKB-SubCell"/>
</dbReference>
<feature type="transmembrane region" description="Helical" evidence="24">
    <location>
        <begin position="95"/>
        <end position="117"/>
    </location>
</feature>
<keyword evidence="5" id="KW-0677">Repeat</keyword>
<proteinExistence type="inferred from homology"/>
<dbReference type="FunFam" id="1.50.40.10:FF:000037">
    <property type="entry name" value="Solute carrier family 25 member 29"/>
    <property type="match status" value="1"/>
</dbReference>
<dbReference type="SUPFAM" id="SSF103506">
    <property type="entry name" value="Mitochondrial carrier"/>
    <property type="match status" value="1"/>
</dbReference>
<evidence type="ECO:0000256" key="15">
    <source>
        <dbReference type="ARBA" id="ARBA00051921"/>
    </source>
</evidence>
<dbReference type="AlphaFoldDB" id="T1IWV9"/>
<comment type="similarity">
    <text evidence="2 23">Belongs to the mitochondrial carrier (TC 2.A.29) family.</text>
</comment>
<evidence type="ECO:0000256" key="12">
    <source>
        <dbReference type="ARBA" id="ARBA00050592"/>
    </source>
</evidence>
<dbReference type="PANTHER" id="PTHR45624">
    <property type="entry name" value="MITOCHONDRIAL BASIC AMINO ACIDS TRANSPORTER-RELATED"/>
    <property type="match status" value="1"/>
</dbReference>
<evidence type="ECO:0000256" key="4">
    <source>
        <dbReference type="ARBA" id="ARBA00022692"/>
    </source>
</evidence>
<accession>T1IWV9</accession>
<dbReference type="PANTHER" id="PTHR45624:SF61">
    <property type="entry name" value="MITOCHONDRIAL BASIC AMINO ACIDS TRANSPORTER"/>
    <property type="match status" value="1"/>
</dbReference>
<dbReference type="EnsemblMetazoa" id="SMAR005685-RA">
    <property type="protein sequence ID" value="SMAR005685-PA"/>
    <property type="gene ID" value="SMAR005685"/>
</dbReference>
<evidence type="ECO:0000256" key="22">
    <source>
        <dbReference type="PROSITE-ProRule" id="PRU00282"/>
    </source>
</evidence>
<evidence type="ECO:0000256" key="2">
    <source>
        <dbReference type="ARBA" id="ARBA00006375"/>
    </source>
</evidence>
<evidence type="ECO:0000256" key="3">
    <source>
        <dbReference type="ARBA" id="ARBA00022448"/>
    </source>
</evidence>
<dbReference type="InterPro" id="IPR023395">
    <property type="entry name" value="MCP_dom_sf"/>
</dbReference>
<dbReference type="HOGENOM" id="CLU_015166_16_1_1"/>
<dbReference type="InterPro" id="IPR002067">
    <property type="entry name" value="MCP"/>
</dbReference>
<evidence type="ECO:0000313" key="26">
    <source>
        <dbReference type="Proteomes" id="UP000014500"/>
    </source>
</evidence>
<dbReference type="EMBL" id="JH431631">
    <property type="status" value="NOT_ANNOTATED_CDS"/>
    <property type="molecule type" value="Genomic_DNA"/>
</dbReference>
<comment type="catalytic activity">
    <reaction evidence="16">
        <text>N(omega)-methyl-L-arginine(in) + L-arginine(out) = N(omega)-methyl-L-arginine(out) + L-arginine(in)</text>
        <dbReference type="Rhea" id="RHEA:72803"/>
        <dbReference type="ChEBI" id="CHEBI:32682"/>
        <dbReference type="ChEBI" id="CHEBI:114953"/>
    </reaction>
</comment>
<dbReference type="Proteomes" id="UP000014500">
    <property type="component" value="Unassembled WGS sequence"/>
</dbReference>
<dbReference type="STRING" id="126957.T1IWV9"/>
<keyword evidence="8 24" id="KW-1133">Transmembrane helix</keyword>
<evidence type="ECO:0000256" key="6">
    <source>
        <dbReference type="ARBA" id="ARBA00022792"/>
    </source>
</evidence>
<evidence type="ECO:0000256" key="24">
    <source>
        <dbReference type="SAM" id="Phobius"/>
    </source>
</evidence>
<evidence type="ECO:0000256" key="7">
    <source>
        <dbReference type="ARBA" id="ARBA00022970"/>
    </source>
</evidence>
<feature type="repeat" description="Solcar" evidence="22">
    <location>
        <begin position="91"/>
        <end position="190"/>
    </location>
</feature>
<keyword evidence="6" id="KW-0999">Mitochondrion inner membrane</keyword>
<comment type="catalytic activity">
    <reaction evidence="12">
        <text>L-histidine(out) = L-histidine(in)</text>
        <dbReference type="Rhea" id="RHEA:72807"/>
        <dbReference type="ChEBI" id="CHEBI:57595"/>
    </reaction>
</comment>
<comment type="subcellular location">
    <subcellularLocation>
        <location evidence="1">Mitochondrion inner membrane</location>
        <topology evidence="1">Multi-pass membrane protein</topology>
    </subcellularLocation>
</comment>
<protein>
    <recommendedName>
        <fullName evidence="17">Mitochondrial basic amino acids transporter</fullName>
    </recommendedName>
    <alternativeName>
        <fullName evidence="21">Carnitine/acylcarnitine translocase-like</fullName>
    </alternativeName>
    <alternativeName>
        <fullName evidence="20">Mitochondrial carnitine/acylcarnitine carrier protein CACL</fullName>
    </alternativeName>
    <alternativeName>
        <fullName evidence="19">Mitochondrial ornithine transporter 3</fullName>
    </alternativeName>
    <alternativeName>
        <fullName evidence="18">Solute carrier family 25 member 29</fullName>
    </alternativeName>
</protein>
<dbReference type="Pfam" id="PF00153">
    <property type="entry name" value="Mito_carr"/>
    <property type="match status" value="3"/>
</dbReference>
<dbReference type="eggNOG" id="KOG0762">
    <property type="taxonomic scope" value="Eukaryota"/>
</dbReference>
<keyword evidence="7" id="KW-0029">Amino-acid transport</keyword>
<dbReference type="GO" id="GO:1990575">
    <property type="term" value="P:mitochondrial L-ornithine transmembrane transport"/>
    <property type="evidence" value="ECO:0007669"/>
    <property type="project" value="TreeGrafter"/>
</dbReference>
<keyword evidence="3 23" id="KW-0813">Transport</keyword>
<organism evidence="25 26">
    <name type="scientific">Strigamia maritima</name>
    <name type="common">European centipede</name>
    <name type="synonym">Geophilus maritimus</name>
    <dbReference type="NCBI Taxonomy" id="126957"/>
    <lineage>
        <taxon>Eukaryota</taxon>
        <taxon>Metazoa</taxon>
        <taxon>Ecdysozoa</taxon>
        <taxon>Arthropoda</taxon>
        <taxon>Myriapoda</taxon>
        <taxon>Chilopoda</taxon>
        <taxon>Pleurostigmophora</taxon>
        <taxon>Geophilomorpha</taxon>
        <taxon>Linotaeniidae</taxon>
        <taxon>Strigamia</taxon>
    </lineage>
</organism>
<keyword evidence="9" id="KW-0496">Mitochondrion</keyword>
<keyword evidence="26" id="KW-1185">Reference proteome</keyword>
<evidence type="ECO:0000256" key="5">
    <source>
        <dbReference type="ARBA" id="ARBA00022737"/>
    </source>
</evidence>
<evidence type="ECO:0000256" key="10">
    <source>
        <dbReference type="ARBA" id="ARBA00023136"/>
    </source>
</evidence>
<keyword evidence="4 22" id="KW-0812">Transmembrane</keyword>
<dbReference type="OMA" id="VYRESGW"/>
<feature type="transmembrane region" description="Helical" evidence="24">
    <location>
        <begin position="66"/>
        <end position="83"/>
    </location>
</feature>
<name>T1IWV9_STRMM</name>
<evidence type="ECO:0000256" key="23">
    <source>
        <dbReference type="RuleBase" id="RU000488"/>
    </source>
</evidence>
<dbReference type="InterPro" id="IPR018108">
    <property type="entry name" value="MCP_transmembrane"/>
</dbReference>
<dbReference type="Gene3D" id="1.50.40.10">
    <property type="entry name" value="Mitochondrial carrier domain"/>
    <property type="match status" value="1"/>
</dbReference>
<evidence type="ECO:0000256" key="14">
    <source>
        <dbReference type="ARBA" id="ARBA00051045"/>
    </source>
</evidence>
<evidence type="ECO:0000256" key="16">
    <source>
        <dbReference type="ARBA" id="ARBA00052673"/>
    </source>
</evidence>
<keyword evidence="10 22" id="KW-0472">Membrane</keyword>
<comment type="catalytic activity">
    <reaction evidence="13">
        <text>L-histidine(out) + L-arginine(in) = L-histidine(in) + L-arginine(out)</text>
        <dbReference type="Rhea" id="RHEA:71063"/>
        <dbReference type="ChEBI" id="CHEBI:32682"/>
        <dbReference type="ChEBI" id="CHEBI:57595"/>
    </reaction>
</comment>
<reference evidence="26" key="1">
    <citation type="submission" date="2011-05" db="EMBL/GenBank/DDBJ databases">
        <authorList>
            <person name="Richards S.R."/>
            <person name="Qu J."/>
            <person name="Jiang H."/>
            <person name="Jhangiani S.N."/>
            <person name="Agravi P."/>
            <person name="Goodspeed R."/>
            <person name="Gross S."/>
            <person name="Mandapat C."/>
            <person name="Jackson L."/>
            <person name="Mathew T."/>
            <person name="Pu L."/>
            <person name="Thornton R."/>
            <person name="Saada N."/>
            <person name="Wilczek-Boney K.B."/>
            <person name="Lee S."/>
            <person name="Kovar C."/>
            <person name="Wu Y."/>
            <person name="Scherer S.E."/>
            <person name="Worley K.C."/>
            <person name="Muzny D.M."/>
            <person name="Gibbs R."/>
        </authorList>
    </citation>
    <scope>NUCLEOTIDE SEQUENCE</scope>
    <source>
        <strain evidence="26">Brora</strain>
    </source>
</reference>
<feature type="repeat" description="Solcar" evidence="22">
    <location>
        <begin position="2"/>
        <end position="86"/>
    </location>
</feature>
<dbReference type="GO" id="GO:0005289">
    <property type="term" value="F:high-affinity L-arginine transmembrane transporter activity"/>
    <property type="evidence" value="ECO:0007669"/>
    <property type="project" value="TreeGrafter"/>
</dbReference>
<comment type="catalytic activity">
    <reaction evidence="14">
        <text>L-homoarginine(in) + L-arginine(out) = L-homoarginine(out) + L-arginine(in)</text>
        <dbReference type="Rhea" id="RHEA:72799"/>
        <dbReference type="ChEBI" id="CHEBI:32682"/>
        <dbReference type="ChEBI" id="CHEBI:143006"/>
    </reaction>
</comment>
<comment type="catalytic activity">
    <reaction evidence="15">
        <text>L-ornithine(in) + L-arginine(out) = L-ornithine(out) + L-arginine(in)</text>
        <dbReference type="Rhea" id="RHEA:34991"/>
        <dbReference type="ChEBI" id="CHEBI:32682"/>
        <dbReference type="ChEBI" id="CHEBI:46911"/>
    </reaction>
</comment>
<reference evidence="25" key="2">
    <citation type="submission" date="2015-02" db="UniProtKB">
        <authorList>
            <consortium name="EnsemblMetazoa"/>
        </authorList>
    </citation>
    <scope>IDENTIFICATION</scope>
</reference>
<evidence type="ECO:0000256" key="21">
    <source>
        <dbReference type="ARBA" id="ARBA00080567"/>
    </source>
</evidence>
<evidence type="ECO:0000256" key="9">
    <source>
        <dbReference type="ARBA" id="ARBA00023128"/>
    </source>
</evidence>
<sequence length="302" mass="32842">MALDFVAGCVGGCAGVLVGYPLDTIKVRLQTQDSRCPKYKGMLDCFQYIVKKETVFGLYKGMTSPLAGVAVINALIFGVYGNVQKSLPDPNSCTSIFLAGATAGIMQSVVCCPIELVKLRMQIQEDSMKKSALSARNVPIQRYKGAIDCFSRIRGNEGMRGLYRGLGITAFREAPAFGIYFSCYEGLVTCFQEPDKKPLGPVPIILAGGLSGIMSWVFTYPIDVIKTRLQADGDCGQRQYKNTWDCIFKSFHAEGIGVFSRGLVSTVVRAFPTNAATFAAVTWTIRTCSGKPETVKLEVVLL</sequence>
<evidence type="ECO:0000256" key="20">
    <source>
        <dbReference type="ARBA" id="ARBA00079387"/>
    </source>
</evidence>
<evidence type="ECO:0000256" key="11">
    <source>
        <dbReference type="ARBA" id="ARBA00049090"/>
    </source>
</evidence>
<evidence type="ECO:0000256" key="1">
    <source>
        <dbReference type="ARBA" id="ARBA00004448"/>
    </source>
</evidence>